<dbReference type="EMBL" id="MGEJ01000011">
    <property type="protein sequence ID" value="OGL81015.1"/>
    <property type="molecule type" value="Genomic_DNA"/>
</dbReference>
<organism evidence="1 2">
    <name type="scientific">Candidatus Uhrbacteria bacterium RIFCSPLOWO2_01_FULL_47_24</name>
    <dbReference type="NCBI Taxonomy" id="1802401"/>
    <lineage>
        <taxon>Bacteria</taxon>
        <taxon>Candidatus Uhriibacteriota</taxon>
    </lineage>
</organism>
<dbReference type="STRING" id="1802401.A3B21_01220"/>
<dbReference type="AlphaFoldDB" id="A0A1F7US03"/>
<reference evidence="1 2" key="1">
    <citation type="journal article" date="2016" name="Nat. Commun.">
        <title>Thousands of microbial genomes shed light on interconnected biogeochemical processes in an aquifer system.</title>
        <authorList>
            <person name="Anantharaman K."/>
            <person name="Brown C.T."/>
            <person name="Hug L.A."/>
            <person name="Sharon I."/>
            <person name="Castelle C.J."/>
            <person name="Probst A.J."/>
            <person name="Thomas B.C."/>
            <person name="Singh A."/>
            <person name="Wilkins M.J."/>
            <person name="Karaoz U."/>
            <person name="Brodie E.L."/>
            <person name="Williams K.H."/>
            <person name="Hubbard S.S."/>
            <person name="Banfield J.F."/>
        </authorList>
    </citation>
    <scope>NUCLEOTIDE SEQUENCE [LARGE SCALE GENOMIC DNA]</scope>
</reference>
<evidence type="ECO:0008006" key="3">
    <source>
        <dbReference type="Google" id="ProtNLM"/>
    </source>
</evidence>
<sequence length="205" mass="23772">MYRIKKHKIFHISLPPLDRIAALARLGQEVFHASDLANLWQIRDPNTLYTTLKRYTQKGLIFRIHKGMYSIRPLDEIDPLLLGVKALHRFAYVSTETMLAQYGVIQQKITAITLVSDISKRFSIGSHHYVCRKLKDRYLYNTAGTVTQNSVRRATLARAVADMLYFNLRAYFDNLNHIDWDAVRVLQKKIGYPLTPSRYVSSKTK</sequence>
<proteinExistence type="predicted"/>
<gene>
    <name evidence="1" type="ORF">A3B21_01220</name>
</gene>
<protein>
    <recommendedName>
        <fullName evidence="3">AbiEi antitoxin C-terminal domain-containing protein</fullName>
    </recommendedName>
</protein>
<comment type="caution">
    <text evidence="1">The sequence shown here is derived from an EMBL/GenBank/DDBJ whole genome shotgun (WGS) entry which is preliminary data.</text>
</comment>
<evidence type="ECO:0000313" key="1">
    <source>
        <dbReference type="EMBL" id="OGL81015.1"/>
    </source>
</evidence>
<name>A0A1F7US03_9BACT</name>
<accession>A0A1F7US03</accession>
<evidence type="ECO:0000313" key="2">
    <source>
        <dbReference type="Proteomes" id="UP000176897"/>
    </source>
</evidence>
<dbReference type="Proteomes" id="UP000176897">
    <property type="component" value="Unassembled WGS sequence"/>
</dbReference>